<dbReference type="RefSeq" id="WP_004924706.1">
    <property type="nucleotide sequence ID" value="NC_017731.1"/>
</dbReference>
<evidence type="ECO:0000313" key="9">
    <source>
        <dbReference type="EMBL" id="AFH93421.1"/>
    </source>
</evidence>
<reference evidence="10" key="2">
    <citation type="submission" date="2012-04" db="EMBL/GenBank/DDBJ databases">
        <title>Complete genome sequence of Providencia stuartii clinical isolate MRSN 2154.</title>
        <authorList>
            <person name="Clifford R.J."/>
            <person name="Hang J."/>
            <person name="Riley M.C."/>
            <person name="Onmus-Leone F."/>
            <person name="Kuschner R.A."/>
            <person name="Lesho E.P."/>
            <person name="Waterman P.E."/>
        </authorList>
    </citation>
    <scope>NUCLEOTIDE SEQUENCE [LARGE SCALE GENOMIC DNA]</scope>
    <source>
        <strain evidence="10">MRSN 2154</strain>
    </source>
</reference>
<dbReference type="KEGG" id="psi:S70_07760"/>
<feature type="transmembrane region" description="Helical" evidence="7">
    <location>
        <begin position="113"/>
        <end position="138"/>
    </location>
</feature>
<evidence type="ECO:0000256" key="4">
    <source>
        <dbReference type="ARBA" id="ARBA00022692"/>
    </source>
</evidence>
<evidence type="ECO:0000313" key="10">
    <source>
        <dbReference type="Proteomes" id="UP000005012"/>
    </source>
</evidence>
<evidence type="ECO:0000256" key="2">
    <source>
        <dbReference type="ARBA" id="ARBA00010792"/>
    </source>
</evidence>
<evidence type="ECO:0000256" key="6">
    <source>
        <dbReference type="ARBA" id="ARBA00023136"/>
    </source>
</evidence>
<keyword evidence="6 7" id="KW-0472">Membrane</keyword>
<dbReference type="PANTHER" id="PTHR30353">
    <property type="entry name" value="INNER MEMBRANE PROTEIN DEDA-RELATED"/>
    <property type="match status" value="1"/>
</dbReference>
<dbReference type="OrthoDB" id="9780918at2"/>
<name>A0A140NKJ0_PROSM</name>
<feature type="domain" description="VTT" evidence="8">
    <location>
        <begin position="41"/>
        <end position="165"/>
    </location>
</feature>
<sequence>MTLNEIVHTVTEFTREHEIWALPIIFFLAFGESLAFLSLLLPATVILLGLGALIGESGITFWPVWLAATLGAFFGDWLSYWFGFHYKDNVRKMWPISRKPQMIDRGQHFFNRWGIWSVFLGRFFGPFRAVVPLVAGICKMPKRYFQAANLVSAMIWAFGILAPGAFGLRWLAQWMG</sequence>
<evidence type="ECO:0000256" key="1">
    <source>
        <dbReference type="ARBA" id="ARBA00004651"/>
    </source>
</evidence>
<comment type="similarity">
    <text evidence="2 7">Belongs to the DedA family.</text>
</comment>
<reference evidence="9 10" key="1">
    <citation type="journal article" date="2012" name="J. Bacteriol.">
        <title>Complete Genome Sequence of Providencia stuartii Clinical Isolate MRSN 2154.</title>
        <authorList>
            <person name="Clifford R.J."/>
            <person name="Hang J."/>
            <person name="Riley M.C."/>
            <person name="Onmus-Leone F."/>
            <person name="Kuschner R.A."/>
            <person name="Lesho E.P."/>
            <person name="Waterman P.E."/>
        </authorList>
    </citation>
    <scope>NUCLEOTIDE SEQUENCE [LARGE SCALE GENOMIC DNA]</scope>
    <source>
        <strain evidence="9 10">MRSN 2154</strain>
    </source>
</reference>
<dbReference type="InterPro" id="IPR032816">
    <property type="entry name" value="VTT_dom"/>
</dbReference>
<dbReference type="PANTHER" id="PTHR30353:SF15">
    <property type="entry name" value="INNER MEMBRANE PROTEIN YABI"/>
    <property type="match status" value="1"/>
</dbReference>
<gene>
    <name evidence="9" type="ordered locus">S70_07760</name>
</gene>
<feature type="transmembrane region" description="Helical" evidence="7">
    <location>
        <begin position="150"/>
        <end position="172"/>
    </location>
</feature>
<dbReference type="HOGENOM" id="CLU_044208_3_1_6"/>
<dbReference type="AlphaFoldDB" id="A0A140NKJ0"/>
<evidence type="ECO:0000256" key="3">
    <source>
        <dbReference type="ARBA" id="ARBA00022475"/>
    </source>
</evidence>
<dbReference type="Pfam" id="PF09335">
    <property type="entry name" value="VTT_dom"/>
    <property type="match status" value="1"/>
</dbReference>
<proteinExistence type="inferred from homology"/>
<dbReference type="Proteomes" id="UP000005012">
    <property type="component" value="Chromosome"/>
</dbReference>
<dbReference type="EMBL" id="CP003488">
    <property type="protein sequence ID" value="AFH93421.1"/>
    <property type="molecule type" value="Genomic_DNA"/>
</dbReference>
<keyword evidence="4 7" id="KW-0812">Transmembrane</keyword>
<comment type="subcellular location">
    <subcellularLocation>
        <location evidence="1 7">Cell membrane</location>
        <topology evidence="1 7">Multi-pass membrane protein</topology>
    </subcellularLocation>
</comment>
<dbReference type="PATRIC" id="fig|1157951.4.peg.1551"/>
<dbReference type="InterPro" id="IPR032818">
    <property type="entry name" value="DedA-like"/>
</dbReference>
<accession>A0A140NKJ0</accession>
<dbReference type="GeneID" id="93517780"/>
<dbReference type="GO" id="GO:0005886">
    <property type="term" value="C:plasma membrane"/>
    <property type="evidence" value="ECO:0007669"/>
    <property type="project" value="UniProtKB-SubCell"/>
</dbReference>
<feature type="transmembrane region" description="Helical" evidence="7">
    <location>
        <begin position="20"/>
        <end position="50"/>
    </location>
</feature>
<keyword evidence="5 7" id="KW-1133">Transmembrane helix</keyword>
<keyword evidence="3 7" id="KW-1003">Cell membrane</keyword>
<organism evidence="9 10">
    <name type="scientific">Providencia stuartii (strain MRSN 2154)</name>
    <dbReference type="NCBI Taxonomy" id="1157951"/>
    <lineage>
        <taxon>Bacteria</taxon>
        <taxon>Pseudomonadati</taxon>
        <taxon>Pseudomonadota</taxon>
        <taxon>Gammaproteobacteria</taxon>
        <taxon>Enterobacterales</taxon>
        <taxon>Morganellaceae</taxon>
        <taxon>Providencia</taxon>
    </lineage>
</organism>
<feature type="transmembrane region" description="Helical" evidence="7">
    <location>
        <begin position="62"/>
        <end position="83"/>
    </location>
</feature>
<evidence type="ECO:0000259" key="8">
    <source>
        <dbReference type="Pfam" id="PF09335"/>
    </source>
</evidence>
<protein>
    <recommendedName>
        <fullName evidence="8">VTT domain-containing protein</fullName>
    </recommendedName>
</protein>
<evidence type="ECO:0000256" key="5">
    <source>
        <dbReference type="ARBA" id="ARBA00022989"/>
    </source>
</evidence>
<evidence type="ECO:0000256" key="7">
    <source>
        <dbReference type="RuleBase" id="RU367016"/>
    </source>
</evidence>